<keyword evidence="1" id="KW-0378">Hydrolase</keyword>
<dbReference type="Pfam" id="PF01204">
    <property type="entry name" value="Trehalase"/>
    <property type="match status" value="1"/>
</dbReference>
<feature type="region of interest" description="Disordered" evidence="3">
    <location>
        <begin position="529"/>
        <end position="554"/>
    </location>
</feature>
<evidence type="ECO:0000313" key="6">
    <source>
        <dbReference type="Proteomes" id="UP000472676"/>
    </source>
</evidence>
<dbReference type="InterPro" id="IPR018232">
    <property type="entry name" value="Glyco_hydro_37_CS"/>
</dbReference>
<feature type="signal peptide" evidence="4">
    <location>
        <begin position="1"/>
        <end position="28"/>
    </location>
</feature>
<dbReference type="PANTHER" id="PTHR23403:SF1">
    <property type="entry name" value="TREHALASE"/>
    <property type="match status" value="1"/>
</dbReference>
<keyword evidence="4" id="KW-0732">Signal</keyword>
<dbReference type="SUPFAM" id="SSF48208">
    <property type="entry name" value="Six-hairpin glycosidases"/>
    <property type="match status" value="1"/>
</dbReference>
<keyword evidence="2" id="KW-0326">Glycosidase</keyword>
<gene>
    <name evidence="5" type="primary">treF</name>
    <name evidence="5" type="ORF">G7Y85_12600</name>
</gene>
<dbReference type="AlphaFoldDB" id="A0A6M2BTP9"/>
<proteinExistence type="predicted"/>
<name>A0A6M2BTP9_9GAMM</name>
<dbReference type="PROSITE" id="PS00928">
    <property type="entry name" value="TREHALASE_2"/>
    <property type="match status" value="1"/>
</dbReference>
<accession>A0A6M2BTP9</accession>
<dbReference type="GO" id="GO:0005993">
    <property type="term" value="P:trehalose catabolic process"/>
    <property type="evidence" value="ECO:0007669"/>
    <property type="project" value="TreeGrafter"/>
</dbReference>
<evidence type="ECO:0000313" key="5">
    <source>
        <dbReference type="EMBL" id="NGY05605.1"/>
    </source>
</evidence>
<evidence type="ECO:0000256" key="1">
    <source>
        <dbReference type="ARBA" id="ARBA00022801"/>
    </source>
</evidence>
<sequence>MRVSRRGGGVRTAWLAICLLASIGLAHAEAPPTPSTLWKDLFVRVENARLYPDSKTFADAIPKQTPGSILADFDRERPADDKALADFVAAHFDIPGTPDTTAPAGPTLPLRRHISALWPQLVRPAQESSPGSSALDVDFRHIVPGGRFRELYYWDSYFSLLGVVRDGHADLAKDMVDGFAGLIARYGHIPNGTRTYYLSRSQPPVFYLMVGLLSPRDPAVAYARYLPALQAEYAWWMRGAEGLRRGHAARHVVRMQDGALLNRYWDADDHPRDESYVEDVALAAHSSRPPKILYRELRSAAESGWDFSSRWFADGHDLTTIETTAIVPVDLNSLLYGMERAIADGCRHRREQACAHLYTQRAAQRRAAIQTWMWNTGDHCFYDYQWRKHEPTQRLSAATLFPLFVGVADTRQAAAVAGTVRRSLLMPGGLATTTVATGQQWDRPNGWAPLQWIAVVGLRARQQPDLARDIACRWLATVGRNYEREHKLVEKYNLESGAPAGGGEYPLQDGFGWTNGVTAALLDDYPHCGSSAGGARPPASRTGDANSSTPGAPT</sequence>
<feature type="compositionally biased region" description="Polar residues" evidence="3">
    <location>
        <begin position="543"/>
        <end position="554"/>
    </location>
</feature>
<dbReference type="InterPro" id="IPR001661">
    <property type="entry name" value="Glyco_hydro_37"/>
</dbReference>
<evidence type="ECO:0000256" key="4">
    <source>
        <dbReference type="SAM" id="SignalP"/>
    </source>
</evidence>
<dbReference type="Gene3D" id="1.50.10.10">
    <property type="match status" value="1"/>
</dbReference>
<dbReference type="NCBIfam" id="NF009774">
    <property type="entry name" value="PRK13271.1"/>
    <property type="match status" value="1"/>
</dbReference>
<dbReference type="InterPro" id="IPR012341">
    <property type="entry name" value="6hp_glycosidase-like_sf"/>
</dbReference>
<evidence type="ECO:0000256" key="2">
    <source>
        <dbReference type="ARBA" id="ARBA00023295"/>
    </source>
</evidence>
<keyword evidence="6" id="KW-1185">Reference proteome</keyword>
<feature type="chain" id="PRO_5027040859" evidence="4">
    <location>
        <begin position="29"/>
        <end position="554"/>
    </location>
</feature>
<organism evidence="5 6">
    <name type="scientific">Solimonas terrae</name>
    <dbReference type="NCBI Taxonomy" id="1396819"/>
    <lineage>
        <taxon>Bacteria</taxon>
        <taxon>Pseudomonadati</taxon>
        <taxon>Pseudomonadota</taxon>
        <taxon>Gammaproteobacteria</taxon>
        <taxon>Nevskiales</taxon>
        <taxon>Nevskiaceae</taxon>
        <taxon>Solimonas</taxon>
    </lineage>
</organism>
<reference evidence="5 6" key="1">
    <citation type="journal article" date="2014" name="Int. J. Syst. Evol. Microbiol.">
        <title>Solimonas terrae sp. nov., isolated from soil.</title>
        <authorList>
            <person name="Kim S.J."/>
            <person name="Moon J.Y."/>
            <person name="Weon H.Y."/>
            <person name="Ahn J.H."/>
            <person name="Chen W.M."/>
            <person name="Kwon S.W."/>
        </authorList>
    </citation>
    <scope>NUCLEOTIDE SEQUENCE [LARGE SCALE GENOMIC DNA]</scope>
    <source>
        <strain evidence="5 6">KIS83-12</strain>
    </source>
</reference>
<evidence type="ECO:0000256" key="3">
    <source>
        <dbReference type="SAM" id="MobiDB-lite"/>
    </source>
</evidence>
<dbReference type="InterPro" id="IPR008928">
    <property type="entry name" value="6-hairpin_glycosidase_sf"/>
</dbReference>
<dbReference type="GO" id="GO:0004555">
    <property type="term" value="F:alpha,alpha-trehalase activity"/>
    <property type="evidence" value="ECO:0007669"/>
    <property type="project" value="InterPro"/>
</dbReference>
<dbReference type="NCBIfam" id="NF009773">
    <property type="entry name" value="PRK13270.1"/>
    <property type="match status" value="1"/>
</dbReference>
<protein>
    <submittedName>
        <fullName evidence="5">Alpha,alpha-trehalase TreF</fullName>
    </submittedName>
</protein>
<dbReference type="PROSITE" id="PS00927">
    <property type="entry name" value="TREHALASE_1"/>
    <property type="match status" value="1"/>
</dbReference>
<dbReference type="PANTHER" id="PTHR23403">
    <property type="entry name" value="TREHALASE"/>
    <property type="match status" value="1"/>
</dbReference>
<dbReference type="Proteomes" id="UP000472676">
    <property type="component" value="Unassembled WGS sequence"/>
</dbReference>
<dbReference type="PRINTS" id="PR00744">
    <property type="entry name" value="GLHYDRLASE37"/>
</dbReference>
<comment type="caution">
    <text evidence="5">The sequence shown here is derived from an EMBL/GenBank/DDBJ whole genome shotgun (WGS) entry which is preliminary data.</text>
</comment>
<dbReference type="EMBL" id="JAAMOW010000006">
    <property type="protein sequence ID" value="NGY05605.1"/>
    <property type="molecule type" value="Genomic_DNA"/>
</dbReference>